<reference evidence="4 5" key="1">
    <citation type="submission" date="2020-11" db="EMBL/GenBank/DDBJ databases">
        <title>Draft Genome Sequence and Secondary Metabolite Biosynthetic Potential of the Lysobacter niastensis Type strain DSM 18481.</title>
        <authorList>
            <person name="Turrini P."/>
            <person name="Artuso I."/>
            <person name="Tescari M."/>
            <person name="Lugli G.A."/>
            <person name="Frangipani E."/>
            <person name="Ventura M."/>
            <person name="Visca P."/>
        </authorList>
    </citation>
    <scope>NUCLEOTIDE SEQUENCE [LARGE SCALE GENOMIC DNA]</scope>
    <source>
        <strain evidence="4 5">DSM 18481</strain>
    </source>
</reference>
<evidence type="ECO:0000259" key="3">
    <source>
        <dbReference type="SMART" id="SM01360"/>
    </source>
</evidence>
<keyword evidence="5" id="KW-1185">Reference proteome</keyword>
<dbReference type="RefSeq" id="WP_194929955.1">
    <property type="nucleotide sequence ID" value="NZ_JADLZT010000002.1"/>
</dbReference>
<comment type="caution">
    <text evidence="4">The sequence shown here is derived from an EMBL/GenBank/DDBJ whole genome shotgun (WGS) entry which is preliminary data.</text>
</comment>
<dbReference type="Pfam" id="PF00207">
    <property type="entry name" value="A2M"/>
    <property type="match status" value="1"/>
</dbReference>
<feature type="compositionally biased region" description="Basic and acidic residues" evidence="1">
    <location>
        <begin position="739"/>
        <end position="753"/>
    </location>
</feature>
<feature type="region of interest" description="Disordered" evidence="1">
    <location>
        <begin position="1168"/>
        <end position="1189"/>
    </location>
</feature>
<dbReference type="Gene3D" id="1.50.10.20">
    <property type="match status" value="1"/>
</dbReference>
<dbReference type="Gene3D" id="2.60.40.1930">
    <property type="match status" value="1"/>
</dbReference>
<feature type="region of interest" description="Disordered" evidence="1">
    <location>
        <begin position="739"/>
        <end position="770"/>
    </location>
</feature>
<evidence type="ECO:0000256" key="2">
    <source>
        <dbReference type="SAM" id="SignalP"/>
    </source>
</evidence>
<feature type="compositionally biased region" description="Low complexity" evidence="1">
    <location>
        <begin position="1113"/>
        <end position="1124"/>
    </location>
</feature>
<accession>A0ABS0B487</accession>
<dbReference type="Gene3D" id="2.20.130.20">
    <property type="match status" value="1"/>
</dbReference>
<sequence>MTLRRTLASGAAAVALTLSASAHAQSAPTEARFDGTRSLVVDFAESIQTWDNPVGGSLIALQPDLPRSCHWASDTRLACRFDRDAAKATHYRIDVPGLKTQQGTALPAQVLFAETPRPSVSASVHDWQGGMPVIELQTNMPVAPQELRSALRLSIDDVPFDVPLPTLLPRSWGGNAYYRLDLPTVDGANRIVRLDVLPQLRSLAGPLPGTQKGTLLKLLANEPFQLRSLACRQRGGDHLAVNRNGTVTAQCLPGMPIRLEFSRPLSDKARNWFAQYPPVGWKVAGEQHWWPNVRAPDRLHRAGGSSLVIEAENPQHAYDLVLDALQAADGTRLAPVRIGVQTGKTPPQLRAAHTSALLADPARVPALVESINADARIDVDAVGTGDSRQTVRVRNAGDSVANPVRSSAARRALAQGGWTRWVPALEADERARGQWFGPVQFAAPAFDLYAVHGLREVLVWANEWERDAAVAGADVELLLREADGAKLRVVARGTTGADGVALLRLPDDVTLPQDNDRLAQSMWLVRASDARGRAVLPLGASSQWMRLGQRLDRVTWGVSDRPMYHAGDTVRYRLWQRDRNGDRLQAIGDVAPLALRLQDEGEDKTVLQWQASPSQAGDVAGELQLPRHLTDGTYCIGREGFFYTTDGACFFVGTYRAQDLWAQLESPGGVLRDGQRLVAALKAGYYSGGAAAGVDISRLQVAVEPMAFTEAYPQHLGYEFIDPFDDAYDSIDVEVSPLGDRKDASEQLDREGSARLQATMPSKQPSRPPFGSVVISAEVAPDGREGTVAIDSATRYARYPAFVGLRTDPAWPDARSPIELHGIVVDAHGRALDDAAITVDIDFVPGRVGKAERIGQCTLHAGRGERCDFRRPGNGLYRFTARSGDAAPTQVEFYLWPNDSAVVADIQEPELTVATPTDPAAPLHATLRQPFARGRALFVFSSHDRIDGHRVEPVTGNVREFELVAPADRVSQRLQVFVRSSASEAARVNDGFRTPAKVVEAEASLQTVDDAIVASPVSVRFEPVRSAPGVQARLVLHNDSDTARDVVVSVMDDALRSLAQRWLDYADPHGDSLLGRLKRPRQLLGVRGFDDFADESPWRSLLPWPDEPDSDGVEPAKPLAAPAAAAPPPPEEPPVVVDEPAPLDGFAESTVLDRIEVTGSRIRAVDLESREAKAPDPGLRPREDGQEAGADEVRALARVRTRFADTAAWHPELRLAPGETRTIEITLPDNLTRWRAVAWSSDAHDGFAMAEATLETGLPLEARLQAPVRLYPGDQSQLVVHVRQHGEHPTQAEAMLQFQGTDAPAERRGTMSLEAKGQSRFASVIAPQHEGLLTVVARASANIGGDAVAQPIEVASPRIAARKTLAGWIGETPLALDVPALPAGASDARVDVSIQHGVAGLVDDWTVYMQAYPHRCWEQILSRAVAAALALQRGDKRWGDAEAVVREALDNAAVFQQGNGGFRYFTGGDAWSGDSSVVLTAYTVEAFALLRRLGHPVDADIEQHAKDFLAKVAKPAVQPAGDVAGASDALVQFAYAAAARHDVAAVELDPLWQRWDRLPLPAQVATARALAVNGHPAAQEATKRLVAVTATRGPARVLRLPRRHDEWMSSSLREQCSLIALFGEQPRLDADKARPALIAGLTDLYAGGGVSVDTQSGATCLMALSDDAGQGGDGAAVDLELGTARGRLQLDPGQRAAKWSAPLEAATQLRMAAGPSPAAEVPTSFVAEMHYQEDARMAQPSAIGLAIGRRYEVFRNGEWRPVGRSVAVRTGDWVRITLTIDNSAPRRFVAVTDQAPGGLRPTDLSLSGVVVRDIQRASSTGSTEFATRRLDARAPKFYAEYLSPGRHEVHYFAVAGNAGDYLAAPAVAELMYGGASSARTASARLQVLGNAP</sequence>
<dbReference type="SMART" id="SM01360">
    <property type="entry name" value="A2M"/>
    <property type="match status" value="1"/>
</dbReference>
<feature type="domain" description="Alpha-2-macroglobulin" evidence="3">
    <location>
        <begin position="1206"/>
        <end position="1296"/>
    </location>
</feature>
<dbReference type="InterPro" id="IPR001599">
    <property type="entry name" value="Macroglobln_a2"/>
</dbReference>
<name>A0ABS0B487_9GAMM</name>
<organism evidence="4 5">
    <name type="scientific">Lysobacter niastensis</name>
    <dbReference type="NCBI Taxonomy" id="380629"/>
    <lineage>
        <taxon>Bacteria</taxon>
        <taxon>Pseudomonadati</taxon>
        <taxon>Pseudomonadota</taxon>
        <taxon>Gammaproteobacteria</taxon>
        <taxon>Lysobacterales</taxon>
        <taxon>Lysobacteraceae</taxon>
        <taxon>Lysobacter</taxon>
    </lineage>
</organism>
<dbReference type="EMBL" id="JADLZT010000002">
    <property type="protein sequence ID" value="MBF6023375.1"/>
    <property type="molecule type" value="Genomic_DNA"/>
</dbReference>
<dbReference type="PANTHER" id="PTHR40094">
    <property type="entry name" value="ALPHA-2-MACROGLOBULIN HOMOLOG"/>
    <property type="match status" value="1"/>
</dbReference>
<dbReference type="PANTHER" id="PTHR40094:SF1">
    <property type="entry name" value="UBIQUITIN DOMAIN-CONTAINING PROTEIN"/>
    <property type="match status" value="1"/>
</dbReference>
<dbReference type="Pfam" id="PF17973">
    <property type="entry name" value="bMG10"/>
    <property type="match status" value="1"/>
</dbReference>
<dbReference type="InterPro" id="IPR041246">
    <property type="entry name" value="Bact_MG10"/>
</dbReference>
<keyword evidence="2" id="KW-0732">Signal</keyword>
<feature type="chain" id="PRO_5045755040" description="Alpha-2-macroglobulin domain-containing protein" evidence="2">
    <location>
        <begin position="25"/>
        <end position="1892"/>
    </location>
</feature>
<evidence type="ECO:0000256" key="1">
    <source>
        <dbReference type="SAM" id="MobiDB-lite"/>
    </source>
</evidence>
<evidence type="ECO:0000313" key="4">
    <source>
        <dbReference type="EMBL" id="MBF6023375.1"/>
    </source>
</evidence>
<dbReference type="InterPro" id="IPR051802">
    <property type="entry name" value="YfhM-like"/>
</dbReference>
<feature type="region of interest" description="Disordered" evidence="1">
    <location>
        <begin position="1100"/>
        <end position="1142"/>
    </location>
</feature>
<protein>
    <recommendedName>
        <fullName evidence="3">Alpha-2-macroglobulin domain-containing protein</fullName>
    </recommendedName>
</protein>
<dbReference type="Proteomes" id="UP001429984">
    <property type="component" value="Unassembled WGS sequence"/>
</dbReference>
<gene>
    <name evidence="4" type="ORF">IU514_04945</name>
</gene>
<dbReference type="InterPro" id="IPR008930">
    <property type="entry name" value="Terpenoid_cyclase/PrenylTrfase"/>
</dbReference>
<evidence type="ECO:0000313" key="5">
    <source>
        <dbReference type="Proteomes" id="UP001429984"/>
    </source>
</evidence>
<proteinExistence type="predicted"/>
<dbReference type="SUPFAM" id="SSF48239">
    <property type="entry name" value="Terpenoid cyclases/Protein prenyltransferases"/>
    <property type="match status" value="1"/>
</dbReference>
<feature type="signal peptide" evidence="2">
    <location>
        <begin position="1"/>
        <end position="24"/>
    </location>
</feature>